<dbReference type="EMBL" id="MFRE01000005">
    <property type="protein sequence ID" value="OGH95000.1"/>
    <property type="molecule type" value="Genomic_DNA"/>
</dbReference>
<sequence length="256" mass="29749">MIERNWPHNISEGEIRGMSLGEGTENNTLEPPYKYDRTENDKHGGQSIEKLHHQSFIDYIKSRLQESEFEQRKFKVLDMGGGAGVYADQIKKMCGDRVRVFTTGLRKKIARHYRQDRGLGKLPKESLKWRSILELNHEDKEGRPEEEFDLIINTWGEIPYLVEGGLGTVMEEDISRRLESFLGMTLAKLRPNGLASIYPILYYRIKVVEEILQKLMAVYNFQYEFIKNVIRGDDTFFCLKIKKTNLIEPVATGEKN</sequence>
<gene>
    <name evidence="1" type="ORF">A2538_04920</name>
</gene>
<dbReference type="SUPFAM" id="SSF53335">
    <property type="entry name" value="S-adenosyl-L-methionine-dependent methyltransferases"/>
    <property type="match status" value="1"/>
</dbReference>
<protein>
    <recommendedName>
        <fullName evidence="3">Methyltransferase type 11 domain-containing protein</fullName>
    </recommendedName>
</protein>
<evidence type="ECO:0008006" key="3">
    <source>
        <dbReference type="Google" id="ProtNLM"/>
    </source>
</evidence>
<dbReference type="InterPro" id="IPR029063">
    <property type="entry name" value="SAM-dependent_MTases_sf"/>
</dbReference>
<dbReference type="STRING" id="1798709.A2538_04920"/>
<dbReference type="Proteomes" id="UP000178254">
    <property type="component" value="Unassembled WGS sequence"/>
</dbReference>
<evidence type="ECO:0000313" key="2">
    <source>
        <dbReference type="Proteomes" id="UP000178254"/>
    </source>
</evidence>
<accession>A0A1F6PG11</accession>
<evidence type="ECO:0000313" key="1">
    <source>
        <dbReference type="EMBL" id="OGH95000.1"/>
    </source>
</evidence>
<proteinExistence type="predicted"/>
<reference evidence="1 2" key="1">
    <citation type="journal article" date="2016" name="Nat. Commun.">
        <title>Thousands of microbial genomes shed light on interconnected biogeochemical processes in an aquifer system.</title>
        <authorList>
            <person name="Anantharaman K."/>
            <person name="Brown C.T."/>
            <person name="Hug L.A."/>
            <person name="Sharon I."/>
            <person name="Castelle C.J."/>
            <person name="Probst A.J."/>
            <person name="Thomas B.C."/>
            <person name="Singh A."/>
            <person name="Wilkins M.J."/>
            <person name="Karaoz U."/>
            <person name="Brodie E.L."/>
            <person name="Williams K.H."/>
            <person name="Hubbard S.S."/>
            <person name="Banfield J.F."/>
        </authorList>
    </citation>
    <scope>NUCLEOTIDE SEQUENCE [LARGE SCALE GENOMIC DNA]</scope>
</reference>
<dbReference type="AlphaFoldDB" id="A0A1F6PG11"/>
<organism evidence="1 2">
    <name type="scientific">Candidatus Magasanikbacteria bacterium RIFOXYD2_FULL_41_14</name>
    <dbReference type="NCBI Taxonomy" id="1798709"/>
    <lineage>
        <taxon>Bacteria</taxon>
        <taxon>Candidatus Magasanikiibacteriota</taxon>
    </lineage>
</organism>
<comment type="caution">
    <text evidence="1">The sequence shown here is derived from an EMBL/GenBank/DDBJ whole genome shotgun (WGS) entry which is preliminary data.</text>
</comment>
<name>A0A1F6PG11_9BACT</name>